<dbReference type="EMBL" id="NMUH01004845">
    <property type="protein sequence ID" value="MQM11020.1"/>
    <property type="molecule type" value="Genomic_DNA"/>
</dbReference>
<protein>
    <submittedName>
        <fullName evidence="1">Uncharacterized protein</fullName>
    </submittedName>
</protein>
<sequence>MPLRSVTTIVRGWKVLKAAACHGGCRRCPGLRSYSQYGCPKEKEEQVLPTDEWYRAAYPRLIKLACALKNVDQVDGRITNIDDGLVITDDRLISDMQMFKWLARAFVGSPSMQDAMKKTAASASPGPPLACQREPMTLDSLTTVCNFLNVSAQQRKSVRLTVCPQVTQHHIWRATLEEVLKNVGSELHTMTVRSPAIRMAEQIVSSCVQFLADTTGPSEQETPLWMQLAPGKKAHKPVQMLKWAEVLEMFKDLSRCLGKEEKLAGALGKIEVMKEGLYEIKDVLVEREIGYKEARRQDCLVQKKLSKNLGHSSKCLFTLLLHYLFGTVRELEVDVYRFSATDHRDGGGHLIAGKMLTSDDERMVRCGLKQLDRALGVFRFVWEAAGMKGALELQGHIWFVGAKERSLMYRGNRMFVHDLRL</sequence>
<name>A0A843X4R6_COLES</name>
<evidence type="ECO:0000313" key="2">
    <source>
        <dbReference type="Proteomes" id="UP000652761"/>
    </source>
</evidence>
<comment type="caution">
    <text evidence="1">The sequence shown here is derived from an EMBL/GenBank/DDBJ whole genome shotgun (WGS) entry which is preliminary data.</text>
</comment>
<proteinExistence type="predicted"/>
<reference evidence="1" key="1">
    <citation type="submission" date="2017-07" db="EMBL/GenBank/DDBJ databases">
        <title>Taro Niue Genome Assembly and Annotation.</title>
        <authorList>
            <person name="Atibalentja N."/>
            <person name="Keating K."/>
            <person name="Fields C.J."/>
        </authorList>
    </citation>
    <scope>NUCLEOTIDE SEQUENCE</scope>
    <source>
        <strain evidence="1">Niue_2</strain>
        <tissue evidence="1">Leaf</tissue>
    </source>
</reference>
<keyword evidence="2" id="KW-1185">Reference proteome</keyword>
<organism evidence="1 2">
    <name type="scientific">Colocasia esculenta</name>
    <name type="common">Wild taro</name>
    <name type="synonym">Arum esculentum</name>
    <dbReference type="NCBI Taxonomy" id="4460"/>
    <lineage>
        <taxon>Eukaryota</taxon>
        <taxon>Viridiplantae</taxon>
        <taxon>Streptophyta</taxon>
        <taxon>Embryophyta</taxon>
        <taxon>Tracheophyta</taxon>
        <taxon>Spermatophyta</taxon>
        <taxon>Magnoliopsida</taxon>
        <taxon>Liliopsida</taxon>
        <taxon>Araceae</taxon>
        <taxon>Aroideae</taxon>
        <taxon>Colocasieae</taxon>
        <taxon>Colocasia</taxon>
    </lineage>
</organism>
<dbReference type="PANTHER" id="PTHR37763:SF1">
    <property type="entry name" value="EXOSOME COMPLEX EXONUCLEASE"/>
    <property type="match status" value="1"/>
</dbReference>
<dbReference type="OrthoDB" id="770241at2759"/>
<gene>
    <name evidence="1" type="ORF">Taro_043922</name>
</gene>
<dbReference type="PANTHER" id="PTHR37763">
    <property type="entry name" value="EXOSOME COMPLEX EXONUCLEASE"/>
    <property type="match status" value="1"/>
</dbReference>
<accession>A0A843X4R6</accession>
<evidence type="ECO:0000313" key="1">
    <source>
        <dbReference type="EMBL" id="MQM11020.1"/>
    </source>
</evidence>
<dbReference type="AlphaFoldDB" id="A0A843X4R6"/>
<dbReference type="Proteomes" id="UP000652761">
    <property type="component" value="Unassembled WGS sequence"/>
</dbReference>